<feature type="transmembrane region" description="Helical" evidence="1">
    <location>
        <begin position="405"/>
        <end position="425"/>
    </location>
</feature>
<dbReference type="InterPro" id="IPR021840">
    <property type="entry name" value="DUF3433"/>
</dbReference>
<dbReference type="Proteomes" id="UP000308768">
    <property type="component" value="Unassembled WGS sequence"/>
</dbReference>
<evidence type="ECO:0000313" key="3">
    <source>
        <dbReference type="Proteomes" id="UP000308768"/>
    </source>
</evidence>
<evidence type="ECO:0000313" key="2">
    <source>
        <dbReference type="EMBL" id="TKA63885.1"/>
    </source>
</evidence>
<keyword evidence="1" id="KW-0812">Transmembrane</keyword>
<organism evidence="2 3">
    <name type="scientific">Cryomyces minteri</name>
    <dbReference type="NCBI Taxonomy" id="331657"/>
    <lineage>
        <taxon>Eukaryota</taxon>
        <taxon>Fungi</taxon>
        <taxon>Dikarya</taxon>
        <taxon>Ascomycota</taxon>
        <taxon>Pezizomycotina</taxon>
        <taxon>Dothideomycetes</taxon>
        <taxon>Dothideomycetes incertae sedis</taxon>
        <taxon>Cryomyces</taxon>
    </lineage>
</organism>
<evidence type="ECO:0000256" key="1">
    <source>
        <dbReference type="SAM" id="Phobius"/>
    </source>
</evidence>
<dbReference type="OrthoDB" id="5428901at2759"/>
<feature type="non-terminal residue" evidence="2">
    <location>
        <position position="755"/>
    </location>
</feature>
<sequence length="755" mass="79990">MAKAEEFVVTSYSPVHVQGARHRNYKPWVLRFPYLISVFLTTILFIALLEYASRTLPHASSVSADTVANALHLSARQAAVSVSTISSYDPVVASTSAQSAYVATASTTSLGGHTFYAASTDFVATVTTSSQQGSPTSATNPDAFVRTVSTSSVVGVTAPSIYTEVAGAFLPTASTSSVKGVIASTTASAVYVLTESSVLGGNAAISIGGDVATGGEQTVFTVSTANYVSTEATVLPSPAISSYVSTATPRPTIPKVGSAAPGGFVATKGTSALLPGSTLVSSSNDTGAINSTNASVVIRWPVWKAFVGAYLPVLLAVIYRVLWSSIYAAVKLYEPFSQLIHPEGGLAKDTLFAYYLSSNLTPGPIIGFSRVIGLYVDTHYCANPSDNSNNPCWPRMSINPVMLRLLEGLLSYVAIMTLVIMAMIWRRPSGLCADPSAIATVASLVHHPEVLDDLRSIPAEATHADMKRLLGAKRYRLADYQTSDGTVRYGIVPVNANPPTSAGNWTAGNSYAQVHNPASSPGSGRTRLQTLDKVLDVGLGVVVVGVLAVIVAYYLDGSNSGFNRFFNSRGFGPRFLMATIGTLIAAQWKRVEQTTQTLAPYMRLSSSPAPASSTILFSTPTLTAASIIALLYHHHVLPAVVACTTILAEVLVITITGVPFASGQTWLQFLVSVYLSMGILGVMVLVVVALLFWRRRAPHLPRDPDTLAAVMSYVGASRMLDDFEGLEGAESKERDRTVKSWGKTYGYGWFVGRDG</sequence>
<accession>A0A4U0WQF1</accession>
<dbReference type="PANTHER" id="PTHR37544">
    <property type="entry name" value="SPRAY-RELATED"/>
    <property type="match status" value="1"/>
</dbReference>
<proteinExistence type="predicted"/>
<keyword evidence="1" id="KW-1133">Transmembrane helix</keyword>
<keyword evidence="3" id="KW-1185">Reference proteome</keyword>
<dbReference type="AlphaFoldDB" id="A0A4U0WQF1"/>
<name>A0A4U0WQF1_9PEZI</name>
<feature type="transmembrane region" description="Helical" evidence="1">
    <location>
        <begin position="309"/>
        <end position="330"/>
    </location>
</feature>
<feature type="transmembrane region" description="Helical" evidence="1">
    <location>
        <begin position="611"/>
        <end position="632"/>
    </location>
</feature>
<feature type="transmembrane region" description="Helical" evidence="1">
    <location>
        <begin position="32"/>
        <end position="52"/>
    </location>
</feature>
<dbReference type="STRING" id="331657.A0A4U0WQF1"/>
<feature type="transmembrane region" description="Helical" evidence="1">
    <location>
        <begin position="534"/>
        <end position="555"/>
    </location>
</feature>
<dbReference type="PANTHER" id="PTHR37544:SF3">
    <property type="entry name" value="SPRAY"/>
    <property type="match status" value="1"/>
</dbReference>
<gene>
    <name evidence="2" type="ORF">B0A49_08402</name>
</gene>
<reference evidence="2 3" key="1">
    <citation type="submission" date="2017-03" db="EMBL/GenBank/DDBJ databases">
        <title>Genomes of endolithic fungi from Antarctica.</title>
        <authorList>
            <person name="Coleine C."/>
            <person name="Masonjones S."/>
            <person name="Stajich J.E."/>
        </authorList>
    </citation>
    <scope>NUCLEOTIDE SEQUENCE [LARGE SCALE GENOMIC DNA]</scope>
    <source>
        <strain evidence="2 3">CCFEE 5187</strain>
    </source>
</reference>
<keyword evidence="1" id="KW-0472">Membrane</keyword>
<protein>
    <submittedName>
        <fullName evidence="2">Uncharacterized protein</fullName>
    </submittedName>
</protein>
<dbReference type="EMBL" id="NAJN01001338">
    <property type="protein sequence ID" value="TKA63885.1"/>
    <property type="molecule type" value="Genomic_DNA"/>
</dbReference>
<feature type="transmembrane region" description="Helical" evidence="1">
    <location>
        <begin position="666"/>
        <end position="693"/>
    </location>
</feature>
<comment type="caution">
    <text evidence="2">The sequence shown here is derived from an EMBL/GenBank/DDBJ whole genome shotgun (WGS) entry which is preliminary data.</text>
</comment>
<dbReference type="Pfam" id="PF11915">
    <property type="entry name" value="DUF3433"/>
    <property type="match status" value="2"/>
</dbReference>
<feature type="transmembrane region" description="Helical" evidence="1">
    <location>
        <begin position="639"/>
        <end position="660"/>
    </location>
</feature>